<dbReference type="Gene3D" id="1.10.472.30">
    <property type="entry name" value="Transcription elongation factor S-II, central domain"/>
    <property type="match status" value="1"/>
</dbReference>
<evidence type="ECO:0000256" key="2">
    <source>
        <dbReference type="ARBA" id="ARBA00011050"/>
    </source>
</evidence>
<dbReference type="SUPFAM" id="SSF46942">
    <property type="entry name" value="Elongation factor TFIIS domain 2"/>
    <property type="match status" value="1"/>
</dbReference>
<evidence type="ECO:0000256" key="1">
    <source>
        <dbReference type="ARBA" id="ARBA00002311"/>
    </source>
</evidence>
<evidence type="ECO:0000256" key="6">
    <source>
        <dbReference type="ARBA" id="ARBA00022833"/>
    </source>
</evidence>
<name>W6MIB6_9ASCO</name>
<proteinExistence type="inferred from homology"/>
<dbReference type="PROSITE" id="PS50016">
    <property type="entry name" value="ZF_PHD_2"/>
    <property type="match status" value="1"/>
</dbReference>
<feature type="domain" description="TFIIS central" evidence="11">
    <location>
        <begin position="165"/>
        <end position="299"/>
    </location>
</feature>
<keyword evidence="6" id="KW-0862">Zinc</keyword>
<dbReference type="Proteomes" id="UP000019384">
    <property type="component" value="Unassembled WGS sequence"/>
</dbReference>
<dbReference type="Pfam" id="PF07744">
    <property type="entry name" value="SPOC"/>
    <property type="match status" value="1"/>
</dbReference>
<dbReference type="Pfam" id="PF07500">
    <property type="entry name" value="TFIIS_M"/>
    <property type="match status" value="1"/>
</dbReference>
<dbReference type="InterPro" id="IPR019787">
    <property type="entry name" value="Znf_PHD-finger"/>
</dbReference>
<dbReference type="GO" id="GO:0000977">
    <property type="term" value="F:RNA polymerase II transcription regulatory region sequence-specific DNA binding"/>
    <property type="evidence" value="ECO:0007669"/>
    <property type="project" value="TreeGrafter"/>
</dbReference>
<evidence type="ECO:0000256" key="5">
    <source>
        <dbReference type="ARBA" id="ARBA00022771"/>
    </source>
</evidence>
<dbReference type="InterPro" id="IPR011011">
    <property type="entry name" value="Znf_FYVE_PHD"/>
</dbReference>
<dbReference type="GO" id="GO:0001139">
    <property type="term" value="F:RNA polymerase II complex recruiting activity"/>
    <property type="evidence" value="ECO:0007669"/>
    <property type="project" value="TreeGrafter"/>
</dbReference>
<dbReference type="PANTHER" id="PTHR11477:SF11">
    <property type="entry name" value="TRANSCRIPTION FACTOR BYE1"/>
    <property type="match status" value="1"/>
</dbReference>
<dbReference type="Gene3D" id="3.30.40.10">
    <property type="entry name" value="Zinc/RING finger domain, C3HC4 (zinc finger)"/>
    <property type="match status" value="1"/>
</dbReference>
<reference evidence="12" key="1">
    <citation type="submission" date="2013-12" db="EMBL/GenBank/DDBJ databases">
        <authorList>
            <person name="Genoscope - CEA"/>
        </authorList>
    </citation>
    <scope>NUCLEOTIDE SEQUENCE</scope>
    <source>
        <strain evidence="12">CBS 1993</strain>
    </source>
</reference>
<comment type="function">
    <text evidence="1">Negative regulator of transcription elongation.</text>
</comment>
<dbReference type="PROSITE" id="PS01359">
    <property type="entry name" value="ZF_PHD_1"/>
    <property type="match status" value="1"/>
</dbReference>
<dbReference type="SMART" id="SM00510">
    <property type="entry name" value="TFS2M"/>
    <property type="match status" value="1"/>
</dbReference>
<dbReference type="PANTHER" id="PTHR11477">
    <property type="entry name" value="TRANSCRIPTION FACTOR S-II ZINC FINGER DOMAIN-CONTAINING PROTEIN"/>
    <property type="match status" value="1"/>
</dbReference>
<dbReference type="InterPro" id="IPR013083">
    <property type="entry name" value="Znf_RING/FYVE/PHD"/>
</dbReference>
<dbReference type="HOGENOM" id="CLU_024990_1_0_1"/>
<feature type="region of interest" description="Disordered" evidence="9">
    <location>
        <begin position="122"/>
        <end position="141"/>
    </location>
</feature>
<evidence type="ECO:0000313" key="12">
    <source>
        <dbReference type="EMBL" id="CDK24077.1"/>
    </source>
</evidence>
<dbReference type="GO" id="GO:0008270">
    <property type="term" value="F:zinc ion binding"/>
    <property type="evidence" value="ECO:0007669"/>
    <property type="project" value="UniProtKB-KW"/>
</dbReference>
<keyword evidence="8" id="KW-0175">Coiled coil</keyword>
<gene>
    <name evidence="12" type="ORF">KUCA_T00000037001</name>
</gene>
<dbReference type="EMBL" id="HG793125">
    <property type="protein sequence ID" value="CDK24077.1"/>
    <property type="molecule type" value="Genomic_DNA"/>
</dbReference>
<dbReference type="OrthoDB" id="79252at2759"/>
<keyword evidence="4" id="KW-0479">Metal-binding</keyword>
<dbReference type="InterPro" id="IPR012921">
    <property type="entry name" value="SPOC_C"/>
</dbReference>
<dbReference type="GO" id="GO:0006362">
    <property type="term" value="P:transcription elongation by RNA polymerase I"/>
    <property type="evidence" value="ECO:0007669"/>
    <property type="project" value="TreeGrafter"/>
</dbReference>
<feature type="domain" description="PHD-type" evidence="10">
    <location>
        <begin position="45"/>
        <end position="98"/>
    </location>
</feature>
<feature type="region of interest" description="Disordered" evidence="9">
    <location>
        <begin position="396"/>
        <end position="419"/>
    </location>
</feature>
<keyword evidence="13" id="KW-1185">Reference proteome</keyword>
<sequence length="602" mass="69349">MEPVRKSPRSTKGKNSRLDQERILEEQLSKAQTLKNEEKDEDDGEVRCLVCGMTTADYIEDGREMIQCEKCDSWQHTACMFGRKKVPQKYYCNICDPTNPSFKNLKLKLSYEDYVGGAGQKDLEYQEDEPQKAKKLAESERPTKKAKIARESISKVEALESINTTRHSVAQNFYLTFLQKIPDDYTDLKNTTKEKLADDWGSQLEGYIYDHIGLKPGKKSLAQKTSPGAKYLEKARTLLFNLKNTKNDLSTRVLNREVSLEDLSQLSSEQMLNADYQRFADDVRKQSINQTVLKVNENLPRVKITHKGEEVIDNYEYEKEREREIEQQREQIKEQEEKDVTKQAKEAQESFFNANLLYPAATTATVEDYDTEQPEHTLNDDPELDKILNDEPNVPAQTHSDEYYPAQNTTTPQSDEEYDPTVGFRTESTQFNQVWTGDLTFPEFGAFRASAKLLGSTLSRVPTESENQKIISLFKQFGTQELVEIEGRLDSVKAEPYLSEIASTRDLYVLVFEPQSLASEFENEENSFSYQRLHQYFAKREKYGVVGARPVSVKDFYLVPIKAGGDLPKSFLQFGNYSEIREYEKEKERFFGVLVVKRGYNP</sequence>
<dbReference type="RefSeq" id="XP_022456095.1">
    <property type="nucleotide sequence ID" value="XM_022604536.1"/>
</dbReference>
<dbReference type="GO" id="GO:0031564">
    <property type="term" value="P:transcription antitermination"/>
    <property type="evidence" value="ECO:0007669"/>
    <property type="project" value="TreeGrafter"/>
</dbReference>
<feature type="region of interest" description="Disordered" evidence="9">
    <location>
        <begin position="1"/>
        <end position="22"/>
    </location>
</feature>
<dbReference type="AlphaFoldDB" id="W6MIB6"/>
<dbReference type="CDD" id="cd21542">
    <property type="entry name" value="SPOC_Bye1p-like"/>
    <property type="match status" value="1"/>
</dbReference>
<dbReference type="InterPro" id="IPR019786">
    <property type="entry name" value="Zinc_finger_PHD-type_CS"/>
</dbReference>
<evidence type="ECO:0000313" key="13">
    <source>
        <dbReference type="Proteomes" id="UP000019384"/>
    </source>
</evidence>
<evidence type="ECO:0000259" key="10">
    <source>
        <dbReference type="PROSITE" id="PS50016"/>
    </source>
</evidence>
<evidence type="ECO:0000259" key="11">
    <source>
        <dbReference type="PROSITE" id="PS51321"/>
    </source>
</evidence>
<dbReference type="Pfam" id="PF20826">
    <property type="entry name" value="PHD_5"/>
    <property type="match status" value="1"/>
</dbReference>
<dbReference type="InterPro" id="IPR001965">
    <property type="entry name" value="Znf_PHD"/>
</dbReference>
<dbReference type="GeneID" id="34517483"/>
<feature type="compositionally biased region" description="Basic residues" evidence="9">
    <location>
        <begin position="1"/>
        <end position="15"/>
    </location>
</feature>
<feature type="coiled-coil region" evidence="8">
    <location>
        <begin position="315"/>
        <end position="345"/>
    </location>
</feature>
<reference evidence="12" key="2">
    <citation type="submission" date="2014-02" db="EMBL/GenBank/DDBJ databases">
        <title>Complete DNA sequence of /Kuraishia capsulata/ illustrates novel genomic features among budding yeasts (/Saccharomycotina/).</title>
        <authorList>
            <person name="Morales L."/>
            <person name="Noel B."/>
            <person name="Porcel B."/>
            <person name="Marcet-Houben M."/>
            <person name="Hullo M-F."/>
            <person name="Sacerdot C."/>
            <person name="Tekaia F."/>
            <person name="Leh-Louis V."/>
            <person name="Despons L."/>
            <person name="Khanna V."/>
            <person name="Aury J-M."/>
            <person name="Barbe V."/>
            <person name="Couloux A."/>
            <person name="Labadie K."/>
            <person name="Pelletier E."/>
            <person name="Souciet J-L."/>
            <person name="Boekhout T."/>
            <person name="Gabaldon T."/>
            <person name="Wincker P."/>
            <person name="Dujon B."/>
        </authorList>
    </citation>
    <scope>NUCLEOTIDE SEQUENCE</scope>
    <source>
        <strain evidence="12">CBS 1993</strain>
    </source>
</reference>
<dbReference type="GO" id="GO:0005634">
    <property type="term" value="C:nucleus"/>
    <property type="evidence" value="ECO:0007669"/>
    <property type="project" value="TreeGrafter"/>
</dbReference>
<dbReference type="GO" id="GO:0031440">
    <property type="term" value="P:regulation of mRNA 3'-end processing"/>
    <property type="evidence" value="ECO:0007669"/>
    <property type="project" value="TreeGrafter"/>
</dbReference>
<comment type="similarity">
    <text evidence="2">Belongs to the BYE1 family.</text>
</comment>
<evidence type="ECO:0000256" key="8">
    <source>
        <dbReference type="SAM" id="Coils"/>
    </source>
</evidence>
<evidence type="ECO:0000256" key="7">
    <source>
        <dbReference type="PROSITE-ProRule" id="PRU00146"/>
    </source>
</evidence>
<keyword evidence="5 7" id="KW-0863">Zinc-finger</keyword>
<dbReference type="SUPFAM" id="SSF57903">
    <property type="entry name" value="FYVE/PHD zinc finger"/>
    <property type="match status" value="1"/>
</dbReference>
<evidence type="ECO:0000256" key="4">
    <source>
        <dbReference type="ARBA" id="ARBA00022723"/>
    </source>
</evidence>
<dbReference type="PROSITE" id="PS51321">
    <property type="entry name" value="TFIIS_CENTRAL"/>
    <property type="match status" value="1"/>
</dbReference>
<accession>W6MIB6</accession>
<evidence type="ECO:0000256" key="3">
    <source>
        <dbReference type="ARBA" id="ARBA00021616"/>
    </source>
</evidence>
<protein>
    <recommendedName>
        <fullName evidence="3">Transcription factor BYE1</fullName>
    </recommendedName>
</protein>
<evidence type="ECO:0000256" key="9">
    <source>
        <dbReference type="SAM" id="MobiDB-lite"/>
    </source>
</evidence>
<dbReference type="STRING" id="1382522.W6MIB6"/>
<dbReference type="SMART" id="SM00249">
    <property type="entry name" value="PHD"/>
    <property type="match status" value="1"/>
</dbReference>
<organism evidence="12 13">
    <name type="scientific">Kuraishia capsulata CBS 1993</name>
    <dbReference type="NCBI Taxonomy" id="1382522"/>
    <lineage>
        <taxon>Eukaryota</taxon>
        <taxon>Fungi</taxon>
        <taxon>Dikarya</taxon>
        <taxon>Ascomycota</taxon>
        <taxon>Saccharomycotina</taxon>
        <taxon>Pichiomycetes</taxon>
        <taxon>Pichiales</taxon>
        <taxon>Pichiaceae</taxon>
        <taxon>Kuraishia</taxon>
    </lineage>
</organism>
<dbReference type="GO" id="GO:0006368">
    <property type="term" value="P:transcription elongation by RNA polymerase II"/>
    <property type="evidence" value="ECO:0007669"/>
    <property type="project" value="TreeGrafter"/>
</dbReference>
<dbReference type="InterPro" id="IPR036575">
    <property type="entry name" value="TFIIS_cen_dom_sf"/>
</dbReference>
<dbReference type="InterPro" id="IPR003618">
    <property type="entry name" value="TFIIS_cen_dom"/>
</dbReference>